<dbReference type="Pfam" id="PF09851">
    <property type="entry name" value="SHOCT"/>
    <property type="match status" value="1"/>
</dbReference>
<feature type="domain" description="SHOCT" evidence="2">
    <location>
        <begin position="145"/>
        <end position="172"/>
    </location>
</feature>
<sequence length="175" mass="18034">MRYYVRVCIGSLISLVCLGFALYALYELVRGGSCASGGNYVSVRQCAPGSEKWAWVLPGSIIGGLLSFFLGTFKGFGPPPTADASPAGFAAGTEARTATGAAPSGQADLFGGRVVVMRGQLIPEERGAASSGSGRNAASGADPLDQLRKLQALLDAGALSRAEFERAKAKILAEM</sequence>
<evidence type="ECO:0000256" key="1">
    <source>
        <dbReference type="SAM" id="Phobius"/>
    </source>
</evidence>
<evidence type="ECO:0000313" key="3">
    <source>
        <dbReference type="EMBL" id="SNS71374.1"/>
    </source>
</evidence>
<dbReference type="AlphaFoldDB" id="A0A239GTH9"/>
<keyword evidence="4" id="KW-1185">Reference proteome</keyword>
<dbReference type="EMBL" id="FZOD01000014">
    <property type="protein sequence ID" value="SNS71374.1"/>
    <property type="molecule type" value="Genomic_DNA"/>
</dbReference>
<protein>
    <submittedName>
        <fullName evidence="3">Short C-terminal domain-containing protein</fullName>
    </submittedName>
</protein>
<reference evidence="3 4" key="1">
    <citation type="submission" date="2017-06" db="EMBL/GenBank/DDBJ databases">
        <authorList>
            <person name="Kim H.J."/>
            <person name="Triplett B.A."/>
        </authorList>
    </citation>
    <scope>NUCLEOTIDE SEQUENCE [LARGE SCALE GENOMIC DNA]</scope>
    <source>
        <strain evidence="3 4">CGMCC 4.2132</strain>
    </source>
</reference>
<keyword evidence="1" id="KW-0472">Membrane</keyword>
<evidence type="ECO:0000313" key="4">
    <source>
        <dbReference type="Proteomes" id="UP000198282"/>
    </source>
</evidence>
<proteinExistence type="predicted"/>
<gene>
    <name evidence="3" type="ORF">SAMN05216276_1014105</name>
</gene>
<evidence type="ECO:0000259" key="2">
    <source>
        <dbReference type="Pfam" id="PF09851"/>
    </source>
</evidence>
<name>A0A239GTH9_9ACTN</name>
<feature type="transmembrane region" description="Helical" evidence="1">
    <location>
        <begin position="53"/>
        <end position="73"/>
    </location>
</feature>
<dbReference type="RefSeq" id="WP_089208229.1">
    <property type="nucleotide sequence ID" value="NZ_FZOD01000014.1"/>
</dbReference>
<dbReference type="InterPro" id="IPR018649">
    <property type="entry name" value="SHOCT"/>
</dbReference>
<keyword evidence="1" id="KW-1133">Transmembrane helix</keyword>
<keyword evidence="1" id="KW-0812">Transmembrane</keyword>
<organism evidence="3 4">
    <name type="scientific">Streptosporangium subroseum</name>
    <dbReference type="NCBI Taxonomy" id="106412"/>
    <lineage>
        <taxon>Bacteria</taxon>
        <taxon>Bacillati</taxon>
        <taxon>Actinomycetota</taxon>
        <taxon>Actinomycetes</taxon>
        <taxon>Streptosporangiales</taxon>
        <taxon>Streptosporangiaceae</taxon>
        <taxon>Streptosporangium</taxon>
    </lineage>
</organism>
<feature type="transmembrane region" description="Helical" evidence="1">
    <location>
        <begin position="7"/>
        <end position="26"/>
    </location>
</feature>
<dbReference type="Proteomes" id="UP000198282">
    <property type="component" value="Unassembled WGS sequence"/>
</dbReference>
<accession>A0A239GTH9</accession>